<organism evidence="2 3">
    <name type="scientific">Phytophthora pseudosyringae</name>
    <dbReference type="NCBI Taxonomy" id="221518"/>
    <lineage>
        <taxon>Eukaryota</taxon>
        <taxon>Sar</taxon>
        <taxon>Stramenopiles</taxon>
        <taxon>Oomycota</taxon>
        <taxon>Peronosporomycetes</taxon>
        <taxon>Peronosporales</taxon>
        <taxon>Peronosporaceae</taxon>
        <taxon>Phytophthora</taxon>
    </lineage>
</organism>
<name>A0A8T1WK89_9STRA</name>
<dbReference type="EMBL" id="JAGDFM010000014">
    <property type="protein sequence ID" value="KAG7392119.1"/>
    <property type="molecule type" value="Genomic_DNA"/>
</dbReference>
<dbReference type="Proteomes" id="UP000694044">
    <property type="component" value="Unassembled WGS sequence"/>
</dbReference>
<feature type="compositionally biased region" description="Basic and acidic residues" evidence="1">
    <location>
        <begin position="68"/>
        <end position="80"/>
    </location>
</feature>
<evidence type="ECO:0000313" key="3">
    <source>
        <dbReference type="Proteomes" id="UP000694044"/>
    </source>
</evidence>
<feature type="compositionally biased region" description="Polar residues" evidence="1">
    <location>
        <begin position="49"/>
        <end position="58"/>
    </location>
</feature>
<accession>A0A8T1WK89</accession>
<gene>
    <name evidence="2" type="ORF">PHYPSEUDO_002343</name>
</gene>
<evidence type="ECO:0000256" key="1">
    <source>
        <dbReference type="SAM" id="MobiDB-lite"/>
    </source>
</evidence>
<keyword evidence="3" id="KW-1185">Reference proteome</keyword>
<sequence>MQVVYTFGRSVDVDGDEWIDLGPIVPATEQEAAASPSDDDNNPFPPQATAKTRGTTLSDPAATTEPMPEPKPEANIELPRRKNQQKTTQKETSKKTGAKQSAPVMSKAAMSKEALMAFYLGRAKQMEAKHKQIVVAPTQPVGIRSLQEPERSELIGIWTNSPSE</sequence>
<comment type="caution">
    <text evidence="2">The sequence shown here is derived from an EMBL/GenBank/DDBJ whole genome shotgun (WGS) entry which is preliminary data.</text>
</comment>
<reference evidence="2" key="1">
    <citation type="submission" date="2021-02" db="EMBL/GenBank/DDBJ databases">
        <authorList>
            <person name="Palmer J.M."/>
        </authorList>
    </citation>
    <scope>NUCLEOTIDE SEQUENCE</scope>
    <source>
        <strain evidence="2">SCRP734</strain>
    </source>
</reference>
<evidence type="ECO:0000313" key="2">
    <source>
        <dbReference type="EMBL" id="KAG7392119.1"/>
    </source>
</evidence>
<dbReference type="AlphaFoldDB" id="A0A8T1WK89"/>
<dbReference type="OrthoDB" id="95445at2759"/>
<protein>
    <submittedName>
        <fullName evidence="2">Uncharacterized protein</fullName>
    </submittedName>
</protein>
<feature type="region of interest" description="Disordered" evidence="1">
    <location>
        <begin position="14"/>
        <end position="107"/>
    </location>
</feature>
<proteinExistence type="predicted"/>